<accession>A0A016VRD2</accession>
<organism evidence="1 2">
    <name type="scientific">Ancylostoma ceylanicum</name>
    <dbReference type="NCBI Taxonomy" id="53326"/>
    <lineage>
        <taxon>Eukaryota</taxon>
        <taxon>Metazoa</taxon>
        <taxon>Ecdysozoa</taxon>
        <taxon>Nematoda</taxon>
        <taxon>Chromadorea</taxon>
        <taxon>Rhabditida</taxon>
        <taxon>Rhabditina</taxon>
        <taxon>Rhabditomorpha</taxon>
        <taxon>Strongyloidea</taxon>
        <taxon>Ancylostomatidae</taxon>
        <taxon>Ancylostomatinae</taxon>
        <taxon>Ancylostoma</taxon>
    </lineage>
</organism>
<evidence type="ECO:0000313" key="2">
    <source>
        <dbReference type="Proteomes" id="UP000024635"/>
    </source>
</evidence>
<name>A0A016VRD2_9BILA</name>
<protein>
    <submittedName>
        <fullName evidence="1">Uncharacterized protein</fullName>
    </submittedName>
</protein>
<dbReference type="Proteomes" id="UP000024635">
    <property type="component" value="Unassembled WGS sequence"/>
</dbReference>
<dbReference type="AlphaFoldDB" id="A0A016VRD2"/>
<keyword evidence="2" id="KW-1185">Reference proteome</keyword>
<dbReference type="EMBL" id="JARK01001341">
    <property type="protein sequence ID" value="EYC29970.1"/>
    <property type="molecule type" value="Genomic_DNA"/>
</dbReference>
<reference evidence="2" key="1">
    <citation type="journal article" date="2015" name="Nat. Genet.">
        <title>The genome and transcriptome of the zoonotic hookworm Ancylostoma ceylanicum identify infection-specific gene families.</title>
        <authorList>
            <person name="Schwarz E.M."/>
            <person name="Hu Y."/>
            <person name="Antoshechkin I."/>
            <person name="Miller M.M."/>
            <person name="Sternberg P.W."/>
            <person name="Aroian R.V."/>
        </authorList>
    </citation>
    <scope>NUCLEOTIDE SEQUENCE</scope>
    <source>
        <strain evidence="2">HY135</strain>
    </source>
</reference>
<evidence type="ECO:0000313" key="1">
    <source>
        <dbReference type="EMBL" id="EYC29970.1"/>
    </source>
</evidence>
<sequence>MTCLLGLSNTLNTNMTTVLHKVLIFRYFCPRVGEVMSTGFFNTLNTNMTITFHENTELSILSMFLLSLSGKLEHVHWGSPTH</sequence>
<gene>
    <name evidence="1" type="primary">Acey_s0005.g2365</name>
    <name evidence="1" type="ORF">Y032_0005g2365</name>
</gene>
<proteinExistence type="predicted"/>
<comment type="caution">
    <text evidence="1">The sequence shown here is derived from an EMBL/GenBank/DDBJ whole genome shotgun (WGS) entry which is preliminary data.</text>
</comment>